<comment type="caution">
    <text evidence="3">The sequence shown here is derived from an EMBL/GenBank/DDBJ whole genome shotgun (WGS) entry which is preliminary data.</text>
</comment>
<dbReference type="AlphaFoldDB" id="A0A5C5VW51"/>
<feature type="transmembrane region" description="Helical" evidence="1">
    <location>
        <begin position="6"/>
        <end position="30"/>
    </location>
</feature>
<dbReference type="InterPro" id="IPR025202">
    <property type="entry name" value="PLD-like_dom"/>
</dbReference>
<evidence type="ECO:0000256" key="1">
    <source>
        <dbReference type="SAM" id="Phobius"/>
    </source>
</evidence>
<dbReference type="CDD" id="cd09157">
    <property type="entry name" value="PLDc_CLS_unchar2_1"/>
    <property type="match status" value="1"/>
</dbReference>
<keyword evidence="1" id="KW-1133">Transmembrane helix</keyword>
<evidence type="ECO:0000313" key="3">
    <source>
        <dbReference type="EMBL" id="TWT42590.1"/>
    </source>
</evidence>
<dbReference type="CDD" id="cd09163">
    <property type="entry name" value="PLDc_CLS_unchar2_2"/>
    <property type="match status" value="1"/>
</dbReference>
<dbReference type="SMART" id="SM00155">
    <property type="entry name" value="PLDc"/>
    <property type="match status" value="2"/>
</dbReference>
<keyword evidence="4" id="KW-1185">Reference proteome</keyword>
<feature type="transmembrane region" description="Helical" evidence="1">
    <location>
        <begin position="37"/>
        <end position="56"/>
    </location>
</feature>
<proteinExistence type="predicted"/>
<keyword evidence="1" id="KW-0472">Membrane</keyword>
<dbReference type="EMBL" id="SIHI01000040">
    <property type="protein sequence ID" value="TWT42590.1"/>
    <property type="molecule type" value="Genomic_DNA"/>
</dbReference>
<dbReference type="GO" id="GO:0016020">
    <property type="term" value="C:membrane"/>
    <property type="evidence" value="ECO:0007669"/>
    <property type="project" value="TreeGrafter"/>
</dbReference>
<dbReference type="OrthoDB" id="9762009at2"/>
<organism evidence="3 4">
    <name type="scientific">Thalassoglobus neptunius</name>
    <dbReference type="NCBI Taxonomy" id="1938619"/>
    <lineage>
        <taxon>Bacteria</taxon>
        <taxon>Pseudomonadati</taxon>
        <taxon>Planctomycetota</taxon>
        <taxon>Planctomycetia</taxon>
        <taxon>Planctomycetales</taxon>
        <taxon>Planctomycetaceae</taxon>
        <taxon>Thalassoglobus</taxon>
    </lineage>
</organism>
<dbReference type="SUPFAM" id="SSF56024">
    <property type="entry name" value="Phospholipase D/nuclease"/>
    <property type="match status" value="2"/>
</dbReference>
<reference evidence="3 4" key="1">
    <citation type="submission" date="2019-02" db="EMBL/GenBank/DDBJ databases">
        <title>Deep-cultivation of Planctomycetes and their phenomic and genomic characterization uncovers novel biology.</title>
        <authorList>
            <person name="Wiegand S."/>
            <person name="Jogler M."/>
            <person name="Boedeker C."/>
            <person name="Pinto D."/>
            <person name="Vollmers J."/>
            <person name="Rivas-Marin E."/>
            <person name="Kohn T."/>
            <person name="Peeters S.H."/>
            <person name="Heuer A."/>
            <person name="Rast P."/>
            <person name="Oberbeckmann S."/>
            <person name="Bunk B."/>
            <person name="Jeske O."/>
            <person name="Meyerdierks A."/>
            <person name="Storesund J.E."/>
            <person name="Kallscheuer N."/>
            <person name="Luecker S."/>
            <person name="Lage O.M."/>
            <person name="Pohl T."/>
            <person name="Merkel B.J."/>
            <person name="Hornburger P."/>
            <person name="Mueller R.-W."/>
            <person name="Bruemmer F."/>
            <person name="Labrenz M."/>
            <person name="Spormann A.M."/>
            <person name="Op Den Camp H."/>
            <person name="Overmann J."/>
            <person name="Amann R."/>
            <person name="Jetten M.S.M."/>
            <person name="Mascher T."/>
            <person name="Medema M.H."/>
            <person name="Devos D.P."/>
            <person name="Kaster A.-K."/>
            <person name="Ovreas L."/>
            <person name="Rohde M."/>
            <person name="Galperin M.Y."/>
            <person name="Jogler C."/>
        </authorList>
    </citation>
    <scope>NUCLEOTIDE SEQUENCE [LARGE SCALE GENOMIC DNA]</scope>
    <source>
        <strain evidence="3 4">KOR42</strain>
    </source>
</reference>
<accession>A0A5C5VW51</accession>
<dbReference type="GO" id="GO:0032049">
    <property type="term" value="P:cardiolipin biosynthetic process"/>
    <property type="evidence" value="ECO:0007669"/>
    <property type="project" value="UniProtKB-ARBA"/>
</dbReference>
<protein>
    <submittedName>
        <fullName evidence="3">Major cardiolipin synthase ClsA</fullName>
        <ecNumber evidence="3">2.7.8.-</ecNumber>
    </submittedName>
</protein>
<dbReference type="GO" id="GO:0008808">
    <property type="term" value="F:cardiolipin synthase activity"/>
    <property type="evidence" value="ECO:0007669"/>
    <property type="project" value="TreeGrafter"/>
</dbReference>
<evidence type="ECO:0000313" key="4">
    <source>
        <dbReference type="Proteomes" id="UP000317243"/>
    </source>
</evidence>
<dbReference type="PANTHER" id="PTHR21248:SF22">
    <property type="entry name" value="PHOSPHOLIPASE D"/>
    <property type="match status" value="1"/>
</dbReference>
<feature type="domain" description="PLD phosphodiesterase" evidence="2">
    <location>
        <begin position="217"/>
        <end position="244"/>
    </location>
</feature>
<dbReference type="EC" id="2.7.8.-" evidence="3"/>
<keyword evidence="3" id="KW-0808">Transferase</keyword>
<dbReference type="PANTHER" id="PTHR21248">
    <property type="entry name" value="CARDIOLIPIN SYNTHASE"/>
    <property type="match status" value="1"/>
</dbReference>
<dbReference type="RefSeq" id="WP_146512031.1">
    <property type="nucleotide sequence ID" value="NZ_SIHI01000040.1"/>
</dbReference>
<evidence type="ECO:0000259" key="2">
    <source>
        <dbReference type="PROSITE" id="PS50035"/>
    </source>
</evidence>
<name>A0A5C5VW51_9PLAN</name>
<keyword evidence="1" id="KW-0812">Transmembrane</keyword>
<dbReference type="InterPro" id="IPR001736">
    <property type="entry name" value="PLipase_D/transphosphatidylase"/>
</dbReference>
<dbReference type="Gene3D" id="3.30.870.10">
    <property type="entry name" value="Endonuclease Chain A"/>
    <property type="match status" value="3"/>
</dbReference>
<dbReference type="Proteomes" id="UP000317243">
    <property type="component" value="Unassembled WGS sequence"/>
</dbReference>
<dbReference type="PROSITE" id="PS50035">
    <property type="entry name" value="PLD"/>
    <property type="match status" value="2"/>
</dbReference>
<feature type="domain" description="PLD phosphodiesterase" evidence="2">
    <location>
        <begin position="393"/>
        <end position="420"/>
    </location>
</feature>
<dbReference type="Pfam" id="PF13091">
    <property type="entry name" value="PLDc_2"/>
    <property type="match status" value="2"/>
</dbReference>
<sequence>MLEFFSHYWPIIFGLFERCFAIGTSLHALLQKRETRAVLGWVGLIWLSPLVGSLLYCCFGVNRIERKGERILDQIDAQGKYTLKRAVRAWETRYQRTDTNVELEEIGKWITRRELTPANDVTPLVGGKAAYDSMLTAIDEAQHSISLCSYIFDNDSSGRMFAEALANATQRGVDVRVLIDDVGTRYSKPTILAEFQRLGLNAATFLPTSTPALVFYANLRNHRKILVVDGEIGFTGGMNIREGNLNLPRCKHPIQDVHFRFEGPVVEHFLEVFLADWAFVTGEHPDPEKLFGDPQLNGTTWARGIPDGPDADLDNIRMVILGAIASANERIDIVTPYFLPDESLINSLNVAAMRGVRVRVLIPEECNIRLVQWAASDPISRILPYHCEVIRTPAPFDHSKIMLVDNEWTLIGSSNWDPRSLRLNFEFNVECYGTQLNSEMSKLVEEKVRSGRRMSLEELQTRNFAIRIRDGIARLATPYL</sequence>
<gene>
    <name evidence="3" type="primary">clsA</name>
    <name evidence="3" type="ORF">KOR42_46990</name>
</gene>